<dbReference type="AlphaFoldDB" id="A0A2X2LZI8"/>
<gene>
    <name evidence="2" type="ORF">NCTC11343_05702</name>
</gene>
<dbReference type="Proteomes" id="UP000251241">
    <property type="component" value="Unassembled WGS sequence"/>
</dbReference>
<organism evidence="2 3">
    <name type="scientific">Sphingobacterium multivorum</name>
    <dbReference type="NCBI Taxonomy" id="28454"/>
    <lineage>
        <taxon>Bacteria</taxon>
        <taxon>Pseudomonadati</taxon>
        <taxon>Bacteroidota</taxon>
        <taxon>Sphingobacteriia</taxon>
        <taxon>Sphingobacteriales</taxon>
        <taxon>Sphingobacteriaceae</taxon>
        <taxon>Sphingobacterium</taxon>
    </lineage>
</organism>
<evidence type="ECO:0000313" key="2">
    <source>
        <dbReference type="EMBL" id="SPZ95010.1"/>
    </source>
</evidence>
<dbReference type="RefSeq" id="WP_112376450.1">
    <property type="nucleotide sequence ID" value="NZ_CP069793.1"/>
</dbReference>
<name>A0A2X2LZI8_SPHMU</name>
<sequence length="293" mass="32339">MKKIFLLAVIFTLLFSCSKDRIAIPPSVMVEEADLTFVGDGETYLNRVYSTVYPLEVEIPEVAREWLSINVKDKYLEITTQRNSSISPRSTVITLKVPGRSTTMQIKQSGLPTRKLPITSAVASSEQPDGPASWTIDGDYVSMWHSRYSTNSTQGQNHTISFSLEPGAENLDMIVLYPRTEPRKSNGRWGQYLIYVKGDGTDTNSTVPGNDDIWKENSLGSVDSEGYKLMYKGDETPYFALPHVSSIVLPVSVKNPTNVKIVIKGENYLDPNAGASVGGFAALAEIELFGKIN</sequence>
<dbReference type="InterPro" id="IPR008979">
    <property type="entry name" value="Galactose-bd-like_sf"/>
</dbReference>
<feature type="domain" description="BACON" evidence="1">
    <location>
        <begin position="61"/>
        <end position="108"/>
    </location>
</feature>
<dbReference type="InterPro" id="IPR024361">
    <property type="entry name" value="BACON"/>
</dbReference>
<dbReference type="EMBL" id="UAUU01000011">
    <property type="protein sequence ID" value="SPZ95010.1"/>
    <property type="molecule type" value="Genomic_DNA"/>
</dbReference>
<dbReference type="Gene3D" id="2.60.120.260">
    <property type="entry name" value="Galactose-binding domain-like"/>
    <property type="match status" value="1"/>
</dbReference>
<protein>
    <recommendedName>
        <fullName evidence="1">BACON domain-containing protein</fullName>
    </recommendedName>
</protein>
<dbReference type="GeneID" id="99065382"/>
<reference evidence="2 3" key="1">
    <citation type="submission" date="2018-06" db="EMBL/GenBank/DDBJ databases">
        <authorList>
            <consortium name="Pathogen Informatics"/>
            <person name="Doyle S."/>
        </authorList>
    </citation>
    <scope>NUCLEOTIDE SEQUENCE [LARGE SCALE GENOMIC DNA]</scope>
    <source>
        <strain evidence="2 3">NCTC11343</strain>
    </source>
</reference>
<dbReference type="SUPFAM" id="SSF49785">
    <property type="entry name" value="Galactose-binding domain-like"/>
    <property type="match status" value="1"/>
</dbReference>
<dbReference type="PROSITE" id="PS51257">
    <property type="entry name" value="PROKAR_LIPOPROTEIN"/>
    <property type="match status" value="1"/>
</dbReference>
<dbReference type="Pfam" id="PF13004">
    <property type="entry name" value="BACON"/>
    <property type="match status" value="1"/>
</dbReference>
<proteinExistence type="predicted"/>
<evidence type="ECO:0000259" key="1">
    <source>
        <dbReference type="Pfam" id="PF13004"/>
    </source>
</evidence>
<accession>A0A2X2LZI8</accession>
<evidence type="ECO:0000313" key="3">
    <source>
        <dbReference type="Proteomes" id="UP000251241"/>
    </source>
</evidence>